<dbReference type="Pfam" id="PF02586">
    <property type="entry name" value="SRAP"/>
    <property type="match status" value="1"/>
</dbReference>
<name>A0A0J7Y3B2_9SPHN</name>
<dbReference type="STRING" id="1420583.V473_09335"/>
<protein>
    <recommendedName>
        <fullName evidence="3">Abasic site processing protein</fullName>
    </recommendedName>
</protein>
<dbReference type="InterPro" id="IPR003738">
    <property type="entry name" value="SRAP"/>
</dbReference>
<sequence length="316" mass="35320">MIGHGEEPFIEPLVFWPGDGRICKLVEAICNDEAALGGKFPTLSAEIIDRLSVTTGPAPASIDQFADAALRTHAADDRTHIGHLDIFARRHIGGALGHLDLDFQPFEIFDDRCDIDQQAVVITHQASSRGTILALAFRSLYVPFMDSKATPFDSEALGSRRAIIRRNPDDVQEIEMIEAAWGSSPRFSGGVSFEFIRSEGRNFPSSRCLVAASEFHIRNGEKKFRAFREDGNFFYLAAIWEPAMAEWPVSYRIITVDANPEVIRYQARHGAMIERRDAQKWLDFAVPEEELLVTPPAGIFTIEEILTKPVQTSLVF</sequence>
<proteinExistence type="predicted"/>
<accession>A0A0J7Y3B2</accession>
<evidence type="ECO:0000313" key="1">
    <source>
        <dbReference type="EMBL" id="KMS58309.1"/>
    </source>
</evidence>
<dbReference type="GO" id="GO:0003697">
    <property type="term" value="F:single-stranded DNA binding"/>
    <property type="evidence" value="ECO:0007669"/>
    <property type="project" value="InterPro"/>
</dbReference>
<evidence type="ECO:0008006" key="3">
    <source>
        <dbReference type="Google" id="ProtNLM"/>
    </source>
</evidence>
<organism evidence="1 2">
    <name type="scientific">Sphingobium cupriresistens LL01</name>
    <dbReference type="NCBI Taxonomy" id="1420583"/>
    <lineage>
        <taxon>Bacteria</taxon>
        <taxon>Pseudomonadati</taxon>
        <taxon>Pseudomonadota</taxon>
        <taxon>Alphaproteobacteria</taxon>
        <taxon>Sphingomonadales</taxon>
        <taxon>Sphingomonadaceae</taxon>
        <taxon>Sphingobium</taxon>
    </lineage>
</organism>
<reference evidence="1 2" key="1">
    <citation type="journal article" date="2015" name="G3 (Bethesda)">
        <title>Insights into Ongoing Evolution of the Hexachlorocyclohexane Catabolic Pathway from Comparative Genomics of Ten Sphingomonadaceae Strains.</title>
        <authorList>
            <person name="Pearce S.L."/>
            <person name="Oakeshott J.G."/>
            <person name="Pandey G."/>
        </authorList>
    </citation>
    <scope>NUCLEOTIDE SEQUENCE [LARGE SCALE GENOMIC DNA]</scope>
    <source>
        <strain evidence="1 2">LL01</strain>
    </source>
</reference>
<evidence type="ECO:0000313" key="2">
    <source>
        <dbReference type="Proteomes" id="UP000052232"/>
    </source>
</evidence>
<dbReference type="EMBL" id="JACT01000001">
    <property type="protein sequence ID" value="KMS58309.1"/>
    <property type="molecule type" value="Genomic_DNA"/>
</dbReference>
<dbReference type="Proteomes" id="UP000052232">
    <property type="component" value="Unassembled WGS sequence"/>
</dbReference>
<dbReference type="PATRIC" id="fig|1420583.3.peg.1877"/>
<gene>
    <name evidence="1" type="ORF">V473_09335</name>
</gene>
<dbReference type="AlphaFoldDB" id="A0A0J7Y3B2"/>
<dbReference type="InterPro" id="IPR036590">
    <property type="entry name" value="SRAP-like"/>
</dbReference>
<comment type="caution">
    <text evidence="1">The sequence shown here is derived from an EMBL/GenBank/DDBJ whole genome shotgun (WGS) entry which is preliminary data.</text>
</comment>
<dbReference type="GO" id="GO:0106300">
    <property type="term" value="P:protein-DNA covalent cross-linking repair"/>
    <property type="evidence" value="ECO:0007669"/>
    <property type="project" value="InterPro"/>
</dbReference>
<dbReference type="Gene3D" id="3.90.1680.10">
    <property type="entry name" value="SOS response associated peptidase-like"/>
    <property type="match status" value="1"/>
</dbReference>
<keyword evidence="2" id="KW-1185">Reference proteome</keyword>
<dbReference type="SUPFAM" id="SSF143081">
    <property type="entry name" value="BB1717-like"/>
    <property type="match status" value="1"/>
</dbReference>